<dbReference type="Proteomes" id="UP000248066">
    <property type="component" value="Unassembled WGS sequence"/>
</dbReference>
<dbReference type="InterPro" id="IPR029058">
    <property type="entry name" value="AB_hydrolase_fold"/>
</dbReference>
<dbReference type="RefSeq" id="WP_110516810.1">
    <property type="nucleotide sequence ID" value="NZ_PDOF01000001.1"/>
</dbReference>
<reference evidence="2 3" key="1">
    <citation type="submission" date="2017-10" db="EMBL/GenBank/DDBJ databases">
        <title>Bacillus sp. nov., a halophilic bacterium isolated from a Yangshapao Lake.</title>
        <authorList>
            <person name="Wang H."/>
        </authorList>
    </citation>
    <scope>NUCLEOTIDE SEQUENCE [LARGE SCALE GENOMIC DNA]</scope>
    <source>
        <strain evidence="2 3">YSP-3</strain>
    </source>
</reference>
<name>A0A2W0H9X2_9BACI</name>
<feature type="domain" description="AB hydrolase-1" evidence="1">
    <location>
        <begin position="53"/>
        <end position="290"/>
    </location>
</feature>
<sequence length="312" mass="34441">MNTVTPRHAVWTLNKNVLWYYPSSSRKYCTPLFLVYSLVNRPYILDLAPGMSMIGCLNREGFDVYLLDFGISGYEDKDVSLEDYILTYIERGLRRTRIHSGSEDVISAGYCLGGTMALIHAAVSPNPPEKLVLFAPPVDFSSLPGAEPWTDAFNGNPARLKVAVKAMGMIPAPVVNRTLSSLFPASSDRKAKPANEKHALIQQWLYDSVPFSGKALSQVIEDMVFHNRLVNHTFTLAGQPVDTRKIRSPLLLVTGTKDTIVPKESSLPVMAITGSRDQETVTFHGGHITLAVAGTLPNELTIWLKNQAIRLT</sequence>
<dbReference type="Gene3D" id="3.40.50.1820">
    <property type="entry name" value="alpha/beta hydrolase"/>
    <property type="match status" value="1"/>
</dbReference>
<dbReference type="PANTHER" id="PTHR36837:SF2">
    <property type="entry name" value="POLY(3-HYDROXYALKANOATE) POLYMERASE SUBUNIT PHAC"/>
    <property type="match status" value="1"/>
</dbReference>
<dbReference type="OrthoDB" id="9767934at2"/>
<organism evidence="2 3">
    <name type="scientific">Alteribacter lacisalsi</name>
    <dbReference type="NCBI Taxonomy" id="2045244"/>
    <lineage>
        <taxon>Bacteria</taxon>
        <taxon>Bacillati</taxon>
        <taxon>Bacillota</taxon>
        <taxon>Bacilli</taxon>
        <taxon>Bacillales</taxon>
        <taxon>Bacillaceae</taxon>
        <taxon>Alteribacter</taxon>
    </lineage>
</organism>
<dbReference type="AlphaFoldDB" id="A0A2W0H9X2"/>
<comment type="caution">
    <text evidence="2">The sequence shown here is derived from an EMBL/GenBank/DDBJ whole genome shotgun (WGS) entry which is preliminary data.</text>
</comment>
<accession>A0A2W0H9X2</accession>
<dbReference type="InterPro" id="IPR000073">
    <property type="entry name" value="AB_hydrolase_1"/>
</dbReference>
<dbReference type="SUPFAM" id="SSF53474">
    <property type="entry name" value="alpha/beta-Hydrolases"/>
    <property type="match status" value="1"/>
</dbReference>
<evidence type="ECO:0000313" key="2">
    <source>
        <dbReference type="EMBL" id="PYZ97586.1"/>
    </source>
</evidence>
<evidence type="ECO:0000313" key="3">
    <source>
        <dbReference type="Proteomes" id="UP000248066"/>
    </source>
</evidence>
<dbReference type="Pfam" id="PF00561">
    <property type="entry name" value="Abhydrolase_1"/>
    <property type="match status" value="1"/>
</dbReference>
<proteinExistence type="predicted"/>
<keyword evidence="3" id="KW-1185">Reference proteome</keyword>
<dbReference type="InterPro" id="IPR051321">
    <property type="entry name" value="PHA/PHB_synthase"/>
</dbReference>
<evidence type="ECO:0000259" key="1">
    <source>
        <dbReference type="Pfam" id="PF00561"/>
    </source>
</evidence>
<dbReference type="EMBL" id="PDOF01000001">
    <property type="protein sequence ID" value="PYZ97586.1"/>
    <property type="molecule type" value="Genomic_DNA"/>
</dbReference>
<dbReference type="PANTHER" id="PTHR36837">
    <property type="entry name" value="POLY(3-HYDROXYALKANOATE) POLYMERASE SUBUNIT PHAC"/>
    <property type="match status" value="1"/>
</dbReference>
<gene>
    <name evidence="2" type="ORF">CR205_03045</name>
</gene>
<protein>
    <submittedName>
        <fullName evidence="2">Hydroxyalkanoic acid synthase</fullName>
    </submittedName>
</protein>